<dbReference type="EMBL" id="GAMC01021347">
    <property type="protein sequence ID" value="JAB85208.1"/>
    <property type="molecule type" value="mRNA"/>
</dbReference>
<organism evidence="1">
    <name type="scientific">Ceratitis capitata</name>
    <name type="common">Mediterranean fruit fly</name>
    <name type="synonym">Tephritis capitata</name>
    <dbReference type="NCBI Taxonomy" id="7213"/>
    <lineage>
        <taxon>Eukaryota</taxon>
        <taxon>Metazoa</taxon>
        <taxon>Ecdysozoa</taxon>
        <taxon>Arthropoda</taxon>
        <taxon>Hexapoda</taxon>
        <taxon>Insecta</taxon>
        <taxon>Pterygota</taxon>
        <taxon>Neoptera</taxon>
        <taxon>Endopterygota</taxon>
        <taxon>Diptera</taxon>
        <taxon>Brachycera</taxon>
        <taxon>Muscomorpha</taxon>
        <taxon>Tephritoidea</taxon>
        <taxon>Tephritidae</taxon>
        <taxon>Ceratitis</taxon>
        <taxon>Ceratitis</taxon>
    </lineage>
</organism>
<dbReference type="EMBL" id="GAMC01021338">
    <property type="protein sequence ID" value="JAB85217.1"/>
    <property type="molecule type" value="mRNA"/>
</dbReference>
<sequence>MFIQHFVYDTYLSLRDFCKHEENYVTNTKFIQAYLNIVIYSTNIAWEGWEGLSVAAAHTFNIHMYAYFCANLKRLSYYEFMNALPLSFSLVHKCKNNLLL</sequence>
<dbReference type="EMBL" id="GAMC01021341">
    <property type="protein sequence ID" value="JAB85214.1"/>
    <property type="molecule type" value="mRNA"/>
</dbReference>
<reference evidence="1" key="2">
    <citation type="journal article" date="2014" name="BMC Genomics">
        <title>A genomic perspective to assessing quality of mass-reared SIT flies used in Mediterranean fruit fly (Ceratitis capitata) eradication in California.</title>
        <authorList>
            <person name="Calla B."/>
            <person name="Hall B."/>
            <person name="Hou S."/>
            <person name="Geib S.M."/>
        </authorList>
    </citation>
    <scope>NUCLEOTIDE SEQUENCE</scope>
</reference>
<protein>
    <submittedName>
        <fullName evidence="1">Uncharacterized protein</fullName>
    </submittedName>
</protein>
<reference evidence="1" key="1">
    <citation type="submission" date="2013-07" db="EMBL/GenBank/DDBJ databases">
        <authorList>
            <person name="Geib S."/>
        </authorList>
    </citation>
    <scope>NUCLEOTIDE SEQUENCE</scope>
</reference>
<name>W8B5X4_CERCA</name>
<accession>W8B5X4</accession>
<proteinExistence type="evidence at transcript level"/>
<dbReference type="EMBL" id="GAMC01021344">
    <property type="protein sequence ID" value="JAB85211.1"/>
    <property type="molecule type" value="mRNA"/>
</dbReference>
<evidence type="ECO:0000313" key="1">
    <source>
        <dbReference type="EMBL" id="JAB85214.1"/>
    </source>
</evidence>
<dbReference type="EMBL" id="GAMC01021350">
    <property type="protein sequence ID" value="JAB85205.1"/>
    <property type="molecule type" value="mRNA"/>
</dbReference>
<dbReference type="AlphaFoldDB" id="W8B5X4"/>